<reference evidence="3" key="3">
    <citation type="submission" date="2018-08" db="UniProtKB">
        <authorList>
            <consortium name="EnsemblPlants"/>
        </authorList>
    </citation>
    <scope>IDENTIFICATION</scope>
    <source>
        <strain evidence="3">cv. Bd21</strain>
    </source>
</reference>
<dbReference type="EnsemblPlants" id="PNT60863">
    <property type="protein sequence ID" value="PNT60863"/>
    <property type="gene ID" value="BRADI_5g07175v3"/>
</dbReference>
<dbReference type="EMBL" id="CM000884">
    <property type="protein sequence ID" value="PNT60863.1"/>
    <property type="molecule type" value="Genomic_DNA"/>
</dbReference>
<reference evidence="2" key="2">
    <citation type="submission" date="2017-06" db="EMBL/GenBank/DDBJ databases">
        <title>WGS assembly of Brachypodium distachyon.</title>
        <authorList>
            <consortium name="The International Brachypodium Initiative"/>
            <person name="Lucas S."/>
            <person name="Harmon-Smith M."/>
            <person name="Lail K."/>
            <person name="Tice H."/>
            <person name="Grimwood J."/>
            <person name="Bruce D."/>
            <person name="Barry K."/>
            <person name="Shu S."/>
            <person name="Lindquist E."/>
            <person name="Wang M."/>
            <person name="Pitluck S."/>
            <person name="Vogel J.P."/>
            <person name="Garvin D.F."/>
            <person name="Mockler T.C."/>
            <person name="Schmutz J."/>
            <person name="Rokhsar D."/>
            <person name="Bevan M.W."/>
        </authorList>
    </citation>
    <scope>NUCLEOTIDE SEQUENCE</scope>
    <source>
        <strain evidence="2">Bd21</strain>
    </source>
</reference>
<name>A0A2K2CFQ5_BRADI</name>
<dbReference type="EMBL" id="CM000884">
    <property type="protein sequence ID" value="PNT60864.1"/>
    <property type="molecule type" value="Genomic_DNA"/>
</dbReference>
<dbReference type="Gramene" id="PNT60863">
    <property type="protein sequence ID" value="PNT60863"/>
    <property type="gene ID" value="BRADI_5g07175v3"/>
</dbReference>
<dbReference type="Gramene" id="PNT60864">
    <property type="protein sequence ID" value="PNT60864"/>
    <property type="gene ID" value="BRADI_5g07175v3"/>
</dbReference>
<organism evidence="2">
    <name type="scientific">Brachypodium distachyon</name>
    <name type="common">Purple false brome</name>
    <name type="synonym">Trachynia distachya</name>
    <dbReference type="NCBI Taxonomy" id="15368"/>
    <lineage>
        <taxon>Eukaryota</taxon>
        <taxon>Viridiplantae</taxon>
        <taxon>Streptophyta</taxon>
        <taxon>Embryophyta</taxon>
        <taxon>Tracheophyta</taxon>
        <taxon>Spermatophyta</taxon>
        <taxon>Magnoliopsida</taxon>
        <taxon>Liliopsida</taxon>
        <taxon>Poales</taxon>
        <taxon>Poaceae</taxon>
        <taxon>BOP clade</taxon>
        <taxon>Pooideae</taxon>
        <taxon>Stipodae</taxon>
        <taxon>Brachypodieae</taxon>
        <taxon>Brachypodium</taxon>
    </lineage>
</organism>
<feature type="non-terminal residue" evidence="2">
    <location>
        <position position="1"/>
    </location>
</feature>
<feature type="region of interest" description="Disordered" evidence="1">
    <location>
        <begin position="67"/>
        <end position="93"/>
    </location>
</feature>
<keyword evidence="4" id="KW-1185">Reference proteome</keyword>
<dbReference type="EnsemblPlants" id="PNT60864">
    <property type="protein sequence ID" value="PNT60864"/>
    <property type="gene ID" value="BRADI_5g07175v3"/>
</dbReference>
<protein>
    <submittedName>
        <fullName evidence="2 3">Uncharacterized protein</fullName>
    </submittedName>
</protein>
<evidence type="ECO:0000313" key="3">
    <source>
        <dbReference type="EnsemblPlants" id="PNT60863"/>
    </source>
</evidence>
<gene>
    <name evidence="2" type="ORF">BRADI_5g07175v3</name>
</gene>
<evidence type="ECO:0000313" key="4">
    <source>
        <dbReference type="Proteomes" id="UP000008810"/>
    </source>
</evidence>
<evidence type="ECO:0000313" key="2">
    <source>
        <dbReference type="EMBL" id="PNT60863.1"/>
    </source>
</evidence>
<sequence length="93" mass="10141">ASSPSVCLSHARPSYLFRTRSCMFPRRPQLEPAAPYPDIFPLPIFPRSLHRSVSLSLSAILLRRPGGGLGGAGRRRREARRGVGGAWSKEAGD</sequence>
<proteinExistence type="predicted"/>
<dbReference type="InParanoid" id="A0A2K2CFQ5"/>
<evidence type="ECO:0000256" key="1">
    <source>
        <dbReference type="SAM" id="MobiDB-lite"/>
    </source>
</evidence>
<accession>A0A2K2CFQ5</accession>
<reference evidence="2 3" key="1">
    <citation type="journal article" date="2010" name="Nature">
        <title>Genome sequencing and analysis of the model grass Brachypodium distachyon.</title>
        <authorList>
            <consortium name="International Brachypodium Initiative"/>
        </authorList>
    </citation>
    <scope>NUCLEOTIDE SEQUENCE [LARGE SCALE GENOMIC DNA]</scope>
    <source>
        <strain evidence="2 3">Bd21</strain>
    </source>
</reference>
<dbReference type="AlphaFoldDB" id="A0A2K2CFQ5"/>
<dbReference type="Proteomes" id="UP000008810">
    <property type="component" value="Chromosome 5"/>
</dbReference>